<proteinExistence type="predicted"/>
<sequence>MRIISFEKLCAIHNQIYRQGTGTPEKFAKKVGLSKSQLGKYLNYFRYDLKVDILYDKYRQTYYYDGEDLFSVLETTLFHKK</sequence>
<evidence type="ECO:0000313" key="1">
    <source>
        <dbReference type="EMBL" id="MBD8002332.1"/>
    </source>
</evidence>
<comment type="caution">
    <text evidence="1">The sequence shown here is derived from an EMBL/GenBank/DDBJ whole genome shotgun (WGS) entry which is preliminary data.</text>
</comment>
<organism evidence="1 2">
    <name type="scientific">Phocaeicola faecium</name>
    <dbReference type="NCBI Taxonomy" id="2762213"/>
    <lineage>
        <taxon>Bacteria</taxon>
        <taxon>Pseudomonadati</taxon>
        <taxon>Bacteroidota</taxon>
        <taxon>Bacteroidia</taxon>
        <taxon>Bacteroidales</taxon>
        <taxon>Bacteroidaceae</taxon>
        <taxon>Phocaeicola</taxon>
    </lineage>
</organism>
<accession>A0ABR8VCD4</accession>
<dbReference type="RefSeq" id="WP_191710258.1">
    <property type="nucleotide sequence ID" value="NZ_JACSPQ010000009.1"/>
</dbReference>
<dbReference type="Proteomes" id="UP000616346">
    <property type="component" value="Unassembled WGS sequence"/>
</dbReference>
<dbReference type="EMBL" id="JACSPQ010000009">
    <property type="protein sequence ID" value="MBD8002332.1"/>
    <property type="molecule type" value="Genomic_DNA"/>
</dbReference>
<reference evidence="1 2" key="1">
    <citation type="submission" date="2020-08" db="EMBL/GenBank/DDBJ databases">
        <title>A Genomic Blueprint of the Chicken Gut Microbiome.</title>
        <authorList>
            <person name="Gilroy R."/>
            <person name="Ravi A."/>
            <person name="Getino M."/>
            <person name="Pursley I."/>
            <person name="Horton D.L."/>
            <person name="Alikhan N.-F."/>
            <person name="Baker D."/>
            <person name="Gharbi K."/>
            <person name="Hall N."/>
            <person name="Watson M."/>
            <person name="Adriaenssens E.M."/>
            <person name="Foster-Nyarko E."/>
            <person name="Jarju S."/>
            <person name="Secka A."/>
            <person name="Antonio M."/>
            <person name="Oren A."/>
            <person name="Chaudhuri R."/>
            <person name="La Ragione R.M."/>
            <person name="Hildebrand F."/>
            <person name="Pallen M.J."/>
        </authorList>
    </citation>
    <scope>NUCLEOTIDE SEQUENCE [LARGE SCALE GENOMIC DNA]</scope>
    <source>
        <strain evidence="1 2">Sa1YUN3</strain>
    </source>
</reference>
<evidence type="ECO:0000313" key="2">
    <source>
        <dbReference type="Proteomes" id="UP000616346"/>
    </source>
</evidence>
<keyword evidence="2" id="KW-1185">Reference proteome</keyword>
<protein>
    <recommendedName>
        <fullName evidence="3">DUF3791 domain-containing protein</fullName>
    </recommendedName>
</protein>
<gene>
    <name evidence="1" type="ORF">H9626_08930</name>
</gene>
<evidence type="ECO:0008006" key="3">
    <source>
        <dbReference type="Google" id="ProtNLM"/>
    </source>
</evidence>
<name>A0ABR8VCD4_9BACT</name>